<organism evidence="2 3">
    <name type="scientific">Vulgatibacter incomptus</name>
    <dbReference type="NCBI Taxonomy" id="1391653"/>
    <lineage>
        <taxon>Bacteria</taxon>
        <taxon>Pseudomonadati</taxon>
        <taxon>Myxococcota</taxon>
        <taxon>Myxococcia</taxon>
        <taxon>Myxococcales</taxon>
        <taxon>Cystobacterineae</taxon>
        <taxon>Vulgatibacteraceae</taxon>
        <taxon>Vulgatibacter</taxon>
    </lineage>
</organism>
<feature type="transmembrane region" description="Helical" evidence="1">
    <location>
        <begin position="20"/>
        <end position="43"/>
    </location>
</feature>
<dbReference type="AlphaFoldDB" id="A0A0K1PC83"/>
<evidence type="ECO:0000313" key="3">
    <source>
        <dbReference type="Proteomes" id="UP000055590"/>
    </source>
</evidence>
<keyword evidence="1" id="KW-0472">Membrane</keyword>
<dbReference type="EMBL" id="CP012332">
    <property type="protein sequence ID" value="AKU91026.1"/>
    <property type="molecule type" value="Genomic_DNA"/>
</dbReference>
<proteinExistence type="predicted"/>
<accession>A0A0K1PC83</accession>
<keyword evidence="1" id="KW-0812">Transmembrane</keyword>
<sequence length="146" mass="16781">MGAMPNPMHVPGRRPPDRGFVNVVTLVLIVVIGSVAYLGYAYLPHWMRNRDVISAMREAGYQAWREGSNDALQRMILSRTDRIVRVAEDGEDWPAIEGSDVSVERDRSFVYIDVSYEVPMRYPWTSKVRTLRFDNHVKTDLEVPTK</sequence>
<dbReference type="STRING" id="1391653.AKJ08_1413"/>
<name>A0A0K1PC83_9BACT</name>
<dbReference type="KEGG" id="vin:AKJ08_1413"/>
<dbReference type="Proteomes" id="UP000055590">
    <property type="component" value="Chromosome"/>
</dbReference>
<evidence type="ECO:0000256" key="1">
    <source>
        <dbReference type="SAM" id="Phobius"/>
    </source>
</evidence>
<protein>
    <recommendedName>
        <fullName evidence="4">DUF4845 domain-containing protein</fullName>
    </recommendedName>
</protein>
<reference evidence="2 3" key="1">
    <citation type="submission" date="2015-08" db="EMBL/GenBank/DDBJ databases">
        <authorList>
            <person name="Babu N.S."/>
            <person name="Beckwith C.J."/>
            <person name="Beseler K.G."/>
            <person name="Brison A."/>
            <person name="Carone J.V."/>
            <person name="Caskin T.P."/>
            <person name="Diamond M."/>
            <person name="Durham M.E."/>
            <person name="Foxe J.M."/>
            <person name="Go M."/>
            <person name="Henderson B.A."/>
            <person name="Jones I.B."/>
            <person name="McGettigan J.A."/>
            <person name="Micheletti S.J."/>
            <person name="Nasrallah M.E."/>
            <person name="Ortiz D."/>
            <person name="Piller C.R."/>
            <person name="Privatt S.R."/>
            <person name="Schneider S.L."/>
            <person name="Sharp S."/>
            <person name="Smith T.C."/>
            <person name="Stanton J.D."/>
            <person name="Ullery H.E."/>
            <person name="Wilson R.J."/>
            <person name="Serrano M.G."/>
            <person name="Buck G."/>
            <person name="Lee V."/>
            <person name="Wang Y."/>
            <person name="Carvalho R."/>
            <person name="Voegtly L."/>
            <person name="Shi R."/>
            <person name="Duckworth R."/>
            <person name="Johnson A."/>
            <person name="Loviza R."/>
            <person name="Walstead R."/>
            <person name="Shah Z."/>
            <person name="Kiflezghi M."/>
            <person name="Wade K."/>
            <person name="Ball S.L."/>
            <person name="Bradley K.W."/>
            <person name="Asai D.J."/>
            <person name="Bowman C.A."/>
            <person name="Russell D.A."/>
            <person name="Pope W.H."/>
            <person name="Jacobs-Sera D."/>
            <person name="Hendrix R.W."/>
            <person name="Hatfull G.F."/>
        </authorList>
    </citation>
    <scope>NUCLEOTIDE SEQUENCE [LARGE SCALE GENOMIC DNA]</scope>
    <source>
        <strain evidence="2 3">DSM 27710</strain>
    </source>
</reference>
<evidence type="ECO:0008006" key="4">
    <source>
        <dbReference type="Google" id="ProtNLM"/>
    </source>
</evidence>
<keyword evidence="3" id="KW-1185">Reference proteome</keyword>
<gene>
    <name evidence="2" type="ORF">AKJ08_1413</name>
</gene>
<evidence type="ECO:0000313" key="2">
    <source>
        <dbReference type="EMBL" id="AKU91026.1"/>
    </source>
</evidence>
<keyword evidence="1" id="KW-1133">Transmembrane helix</keyword>